<sequence>MRIRGQDMISGERAYTDGCVGRVETEVLGDDGGEYNVGTGLHDISNDQGFDIELESTTNCSPFASLLEGELERGRSRVEIRYSTPGPVENAALGVEVWLGLVQSRHISLRSPAILLTRSVAPTVRSPSPAPLVHHMPISPRFPSKFKLKPQHLSMSSSISIHIARRLSSFFIDIASSRMHLRTPDMLFFIQFHANAAPKMIGLCMGRRSTLLQLRASNARTFTDPQRRRYAVIMLQWAEGHRSSIHIGTRHSTETLSHQRKALRTLASPTFIVSFPSSRAIGCQIHPGEAYGSQH</sequence>
<proteinExistence type="predicted"/>
<accession>A0A9P5YRY9</accession>
<reference evidence="1" key="1">
    <citation type="submission" date="2020-11" db="EMBL/GenBank/DDBJ databases">
        <authorList>
            <consortium name="DOE Joint Genome Institute"/>
            <person name="Ahrendt S."/>
            <person name="Riley R."/>
            <person name="Andreopoulos W."/>
            <person name="Labutti K."/>
            <person name="Pangilinan J."/>
            <person name="Ruiz-Duenas F.J."/>
            <person name="Barrasa J.M."/>
            <person name="Sanchez-Garcia M."/>
            <person name="Camarero S."/>
            <person name="Miyauchi S."/>
            <person name="Serrano A."/>
            <person name="Linde D."/>
            <person name="Babiker R."/>
            <person name="Drula E."/>
            <person name="Ayuso-Fernandez I."/>
            <person name="Pacheco R."/>
            <person name="Padilla G."/>
            <person name="Ferreira P."/>
            <person name="Barriuso J."/>
            <person name="Kellner H."/>
            <person name="Castanera R."/>
            <person name="Alfaro M."/>
            <person name="Ramirez L."/>
            <person name="Pisabarro A.G."/>
            <person name="Kuo A."/>
            <person name="Tritt A."/>
            <person name="Lipzen A."/>
            <person name="He G."/>
            <person name="Yan M."/>
            <person name="Ng V."/>
            <person name="Cullen D."/>
            <person name="Martin F."/>
            <person name="Rosso M.-N."/>
            <person name="Henrissat B."/>
            <person name="Hibbett D."/>
            <person name="Martinez A.T."/>
            <person name="Grigoriev I.V."/>
        </authorList>
    </citation>
    <scope>NUCLEOTIDE SEQUENCE</scope>
    <source>
        <strain evidence="1">CIRM-BRFM 674</strain>
    </source>
</reference>
<keyword evidence="2" id="KW-1185">Reference proteome</keyword>
<protein>
    <submittedName>
        <fullName evidence="1">Uncharacterized protein</fullName>
    </submittedName>
</protein>
<organism evidence="1 2">
    <name type="scientific">Pholiota conissans</name>
    <dbReference type="NCBI Taxonomy" id="109636"/>
    <lineage>
        <taxon>Eukaryota</taxon>
        <taxon>Fungi</taxon>
        <taxon>Dikarya</taxon>
        <taxon>Basidiomycota</taxon>
        <taxon>Agaricomycotina</taxon>
        <taxon>Agaricomycetes</taxon>
        <taxon>Agaricomycetidae</taxon>
        <taxon>Agaricales</taxon>
        <taxon>Agaricineae</taxon>
        <taxon>Strophariaceae</taxon>
        <taxon>Pholiota</taxon>
    </lineage>
</organism>
<gene>
    <name evidence="1" type="ORF">BDN70DRAFT_899615</name>
</gene>
<comment type="caution">
    <text evidence="1">The sequence shown here is derived from an EMBL/GenBank/DDBJ whole genome shotgun (WGS) entry which is preliminary data.</text>
</comment>
<evidence type="ECO:0000313" key="1">
    <source>
        <dbReference type="EMBL" id="KAF9473640.1"/>
    </source>
</evidence>
<dbReference type="AlphaFoldDB" id="A0A9P5YRY9"/>
<evidence type="ECO:0000313" key="2">
    <source>
        <dbReference type="Proteomes" id="UP000807469"/>
    </source>
</evidence>
<dbReference type="EMBL" id="MU155427">
    <property type="protein sequence ID" value="KAF9473640.1"/>
    <property type="molecule type" value="Genomic_DNA"/>
</dbReference>
<dbReference type="Proteomes" id="UP000807469">
    <property type="component" value="Unassembled WGS sequence"/>
</dbReference>
<name>A0A9P5YRY9_9AGAR</name>